<proteinExistence type="predicted"/>
<dbReference type="EMBL" id="JAJNDB010000001">
    <property type="protein sequence ID" value="MCD2192682.1"/>
    <property type="molecule type" value="Genomic_DNA"/>
</dbReference>
<organism evidence="3 4">
    <name type="scientific">Actinomycetospora endophytica</name>
    <dbReference type="NCBI Taxonomy" id="2291215"/>
    <lineage>
        <taxon>Bacteria</taxon>
        <taxon>Bacillati</taxon>
        <taxon>Actinomycetota</taxon>
        <taxon>Actinomycetes</taxon>
        <taxon>Pseudonocardiales</taxon>
        <taxon>Pseudonocardiaceae</taxon>
        <taxon>Actinomycetospora</taxon>
    </lineage>
</organism>
<evidence type="ECO:0000259" key="2">
    <source>
        <dbReference type="Pfam" id="PF01370"/>
    </source>
</evidence>
<dbReference type="SUPFAM" id="SSF51735">
    <property type="entry name" value="NAD(P)-binding Rossmann-fold domains"/>
    <property type="match status" value="1"/>
</dbReference>
<evidence type="ECO:0000256" key="1">
    <source>
        <dbReference type="SAM" id="MobiDB-lite"/>
    </source>
</evidence>
<reference evidence="3 4" key="1">
    <citation type="submission" date="2021-11" db="EMBL/GenBank/DDBJ databases">
        <title>Draft genome sequence of Actinomycetospora sp. SF1 isolated from the rhizosphere soil.</title>
        <authorList>
            <person name="Duangmal K."/>
            <person name="Chantavorakit T."/>
        </authorList>
    </citation>
    <scope>NUCLEOTIDE SEQUENCE [LARGE SCALE GENOMIC DNA]</scope>
    <source>
        <strain evidence="3 4">TBRC 5722</strain>
    </source>
</reference>
<gene>
    <name evidence="3" type="ORF">LQ327_04665</name>
</gene>
<dbReference type="InterPro" id="IPR036291">
    <property type="entry name" value="NAD(P)-bd_dom_sf"/>
</dbReference>
<dbReference type="Gene3D" id="3.40.50.720">
    <property type="entry name" value="NAD(P)-binding Rossmann-like Domain"/>
    <property type="match status" value="1"/>
</dbReference>
<dbReference type="InterPro" id="IPR001509">
    <property type="entry name" value="Epimerase_deHydtase"/>
</dbReference>
<accession>A0ABS8P406</accession>
<evidence type="ECO:0000313" key="3">
    <source>
        <dbReference type="EMBL" id="MCD2192682.1"/>
    </source>
</evidence>
<dbReference type="RefSeq" id="WP_230730358.1">
    <property type="nucleotide sequence ID" value="NZ_JAJNDB010000001.1"/>
</dbReference>
<feature type="region of interest" description="Disordered" evidence="1">
    <location>
        <begin position="347"/>
        <end position="373"/>
    </location>
</feature>
<comment type="caution">
    <text evidence="3">The sequence shown here is derived from an EMBL/GenBank/DDBJ whole genome shotgun (WGS) entry which is preliminary data.</text>
</comment>
<dbReference type="InterPro" id="IPR050177">
    <property type="entry name" value="Lipid_A_modif_metabolic_enz"/>
</dbReference>
<name>A0ABS8P406_9PSEU</name>
<protein>
    <submittedName>
        <fullName evidence="3">NAD-dependent epimerase/dehydratase family protein</fullName>
    </submittedName>
</protein>
<feature type="compositionally biased region" description="Polar residues" evidence="1">
    <location>
        <begin position="363"/>
        <end position="373"/>
    </location>
</feature>
<dbReference type="Proteomes" id="UP001199469">
    <property type="component" value="Unassembled WGS sequence"/>
</dbReference>
<dbReference type="Pfam" id="PF01370">
    <property type="entry name" value="Epimerase"/>
    <property type="match status" value="1"/>
</dbReference>
<feature type="domain" description="NAD-dependent epimerase/dehydratase" evidence="2">
    <location>
        <begin position="6"/>
        <end position="236"/>
    </location>
</feature>
<dbReference type="PANTHER" id="PTHR43245:SF52">
    <property type="entry name" value="NAD-DEPENDENT EPIMERASE_DEHYDRATASE"/>
    <property type="match status" value="1"/>
</dbReference>
<keyword evidence="4" id="KW-1185">Reference proteome</keyword>
<sequence length="373" mass="40390">MAPSVVLVTGVAGQLGGELAARLAADPAIERVLGVDTTPPSRDMRRRMGRAEFVRVDIRNPLIGKVISTAKVDTVVHASLSGHPSAAGGRSMMMEMNVIGTMQLLAACQKSDTVGRLVVRSTTSVYGASPRDPATFTETTEPKALPPGGYAKDAVEIEGYVRSFSRRRPDIPVTTLRFVNLIGPRADTAFAHYFSLPVVPVVLGYDARVQLLHAEDAVAVLERATREELPGVFNVGADGVLMLSQAVRRAGRVTLPIPEPLVPWVGRITRRARLVDFSPEQMRLLNYGRVVDTTKLKTEFGFEPRWTTAQAFDDFVAGRALRPMLDTDRYVDVAESLALRALHALPGQGAAPPAEREPAAIETRNTPALTPVR</sequence>
<dbReference type="PANTHER" id="PTHR43245">
    <property type="entry name" value="BIFUNCTIONAL POLYMYXIN RESISTANCE PROTEIN ARNA"/>
    <property type="match status" value="1"/>
</dbReference>
<evidence type="ECO:0000313" key="4">
    <source>
        <dbReference type="Proteomes" id="UP001199469"/>
    </source>
</evidence>